<reference evidence="2 3" key="1">
    <citation type="journal article" date="2018" name="Mol. Plant">
        <title>The genome of Artemisia annua provides insight into the evolution of Asteraceae family and artemisinin biosynthesis.</title>
        <authorList>
            <person name="Shen Q."/>
            <person name="Zhang L."/>
            <person name="Liao Z."/>
            <person name="Wang S."/>
            <person name="Yan T."/>
            <person name="Shi P."/>
            <person name="Liu M."/>
            <person name="Fu X."/>
            <person name="Pan Q."/>
            <person name="Wang Y."/>
            <person name="Lv Z."/>
            <person name="Lu X."/>
            <person name="Zhang F."/>
            <person name="Jiang W."/>
            <person name="Ma Y."/>
            <person name="Chen M."/>
            <person name="Hao X."/>
            <person name="Li L."/>
            <person name="Tang Y."/>
            <person name="Lv G."/>
            <person name="Zhou Y."/>
            <person name="Sun X."/>
            <person name="Brodelius P.E."/>
            <person name="Rose J.K.C."/>
            <person name="Tang K."/>
        </authorList>
    </citation>
    <scope>NUCLEOTIDE SEQUENCE [LARGE SCALE GENOMIC DNA]</scope>
    <source>
        <strain evidence="3">cv. Huhao1</strain>
        <tissue evidence="2">Leaf</tissue>
    </source>
</reference>
<dbReference type="PANTHER" id="PTHR33915">
    <property type="entry name" value="OSJNBA0033G05.11 PROTEIN"/>
    <property type="match status" value="1"/>
</dbReference>
<sequence length="179" mass="20164">MGISIAKHRLEILKLAKSSTRSRPITKLINAMKKTKTKVFKYVQTWVHRNDSAIIMVKRRTYSSRWKGAMVKRSNRLVMNKQGGSGSGLLLITNGYRPVVRPNGARVTSFSSPLVYDHNKEEDGDLYRENSYSDDEVGSNDGDQDRGRGVSGDHGGYWPNDGGVEDIKWDAMFQNLKPT</sequence>
<comment type="caution">
    <text evidence="2">The sequence shown here is derived from an EMBL/GenBank/DDBJ whole genome shotgun (WGS) entry which is preliminary data.</text>
</comment>
<accession>A0A2U1PSK4</accession>
<proteinExistence type="predicted"/>
<evidence type="ECO:0000313" key="3">
    <source>
        <dbReference type="Proteomes" id="UP000245207"/>
    </source>
</evidence>
<dbReference type="OrthoDB" id="1887912at2759"/>
<gene>
    <name evidence="2" type="ORF">CTI12_AA116640</name>
</gene>
<dbReference type="EMBL" id="PKPP01000786">
    <property type="protein sequence ID" value="PWA88724.1"/>
    <property type="molecule type" value="Genomic_DNA"/>
</dbReference>
<feature type="region of interest" description="Disordered" evidence="1">
    <location>
        <begin position="125"/>
        <end position="162"/>
    </location>
</feature>
<dbReference type="PANTHER" id="PTHR33915:SF1">
    <property type="entry name" value="OS04G0644100 PROTEIN"/>
    <property type="match status" value="1"/>
</dbReference>
<protein>
    <submittedName>
        <fullName evidence="2">Sterile alpha motif/pointed domain-containing protein</fullName>
    </submittedName>
</protein>
<keyword evidence="3" id="KW-1185">Reference proteome</keyword>
<organism evidence="2 3">
    <name type="scientific">Artemisia annua</name>
    <name type="common">Sweet wormwood</name>
    <dbReference type="NCBI Taxonomy" id="35608"/>
    <lineage>
        <taxon>Eukaryota</taxon>
        <taxon>Viridiplantae</taxon>
        <taxon>Streptophyta</taxon>
        <taxon>Embryophyta</taxon>
        <taxon>Tracheophyta</taxon>
        <taxon>Spermatophyta</taxon>
        <taxon>Magnoliopsida</taxon>
        <taxon>eudicotyledons</taxon>
        <taxon>Gunneridae</taxon>
        <taxon>Pentapetalae</taxon>
        <taxon>asterids</taxon>
        <taxon>campanulids</taxon>
        <taxon>Asterales</taxon>
        <taxon>Asteraceae</taxon>
        <taxon>Asteroideae</taxon>
        <taxon>Anthemideae</taxon>
        <taxon>Artemisiinae</taxon>
        <taxon>Artemisia</taxon>
    </lineage>
</organism>
<evidence type="ECO:0000256" key="1">
    <source>
        <dbReference type="SAM" id="MobiDB-lite"/>
    </source>
</evidence>
<evidence type="ECO:0000313" key="2">
    <source>
        <dbReference type="EMBL" id="PWA88724.1"/>
    </source>
</evidence>
<dbReference type="STRING" id="35608.A0A2U1PSK4"/>
<name>A0A2U1PSK4_ARTAN</name>
<dbReference type="AlphaFoldDB" id="A0A2U1PSK4"/>
<dbReference type="Proteomes" id="UP000245207">
    <property type="component" value="Unassembled WGS sequence"/>
</dbReference>